<evidence type="ECO:0000313" key="2">
    <source>
        <dbReference type="EMBL" id="KKK97617.1"/>
    </source>
</evidence>
<name>A0A0F8ZUS8_9ZZZZ</name>
<comment type="caution">
    <text evidence="2">The sequence shown here is derived from an EMBL/GenBank/DDBJ whole genome shotgun (WGS) entry which is preliminary data.</text>
</comment>
<keyword evidence="1" id="KW-0472">Membrane</keyword>
<proteinExistence type="predicted"/>
<evidence type="ECO:0000256" key="1">
    <source>
        <dbReference type="SAM" id="Phobius"/>
    </source>
</evidence>
<protein>
    <submittedName>
        <fullName evidence="2">Uncharacterized protein</fullName>
    </submittedName>
</protein>
<sequence>MIIKIIAVGWFLFGISTLIIEPDNLSLWAAEFAACLGYIGWAWKWPT</sequence>
<feature type="transmembrane region" description="Helical" evidence="1">
    <location>
        <begin position="27"/>
        <end position="43"/>
    </location>
</feature>
<accession>A0A0F8ZUS8</accession>
<reference evidence="2" key="1">
    <citation type="journal article" date="2015" name="Nature">
        <title>Complex archaea that bridge the gap between prokaryotes and eukaryotes.</title>
        <authorList>
            <person name="Spang A."/>
            <person name="Saw J.H."/>
            <person name="Jorgensen S.L."/>
            <person name="Zaremba-Niedzwiedzka K."/>
            <person name="Martijn J."/>
            <person name="Lind A.E."/>
            <person name="van Eijk R."/>
            <person name="Schleper C."/>
            <person name="Guy L."/>
            <person name="Ettema T.J."/>
        </authorList>
    </citation>
    <scope>NUCLEOTIDE SEQUENCE</scope>
</reference>
<keyword evidence="1" id="KW-1133">Transmembrane helix</keyword>
<keyword evidence="1" id="KW-0812">Transmembrane</keyword>
<gene>
    <name evidence="2" type="ORF">LCGC14_2650960</name>
</gene>
<dbReference type="AlphaFoldDB" id="A0A0F8ZUS8"/>
<dbReference type="EMBL" id="LAZR01045971">
    <property type="protein sequence ID" value="KKK97617.1"/>
    <property type="molecule type" value="Genomic_DNA"/>
</dbReference>
<organism evidence="2">
    <name type="scientific">marine sediment metagenome</name>
    <dbReference type="NCBI Taxonomy" id="412755"/>
    <lineage>
        <taxon>unclassified sequences</taxon>
        <taxon>metagenomes</taxon>
        <taxon>ecological metagenomes</taxon>
    </lineage>
</organism>